<evidence type="ECO:0000313" key="8">
    <source>
        <dbReference type="Proteomes" id="UP001606301"/>
    </source>
</evidence>
<feature type="transmembrane region" description="Helical" evidence="5">
    <location>
        <begin position="61"/>
        <end position="80"/>
    </location>
</feature>
<dbReference type="Gene3D" id="1.10.3730.20">
    <property type="match status" value="1"/>
</dbReference>
<keyword evidence="2 5" id="KW-0812">Transmembrane</keyword>
<evidence type="ECO:0000256" key="3">
    <source>
        <dbReference type="ARBA" id="ARBA00022989"/>
    </source>
</evidence>
<feature type="transmembrane region" description="Helical" evidence="5">
    <location>
        <begin position="263"/>
        <end position="281"/>
    </location>
</feature>
<sequence length="295" mass="30838">MPPRHLLLALAVVAIWGSNFVVIKYALAVMPPMTLAVLRFALAFVPACFFLARPPVGWRNLAGYGLFVAVGQFGLLYFAMRSEISPGLASLVIQTQVFFTLLLAVRVAGERVLASQWLGLALAVAGIALIAAHTDGTTTPLGLGLVLAAALSWACGNLVGKRAGRVNMLAYVVWSSAFAVPPLLLLALLVDGPGRISAALASADAGTWAAVLWQTVANTLFGYGCWAWLLTRHPAARIVPLALLVPVFGMGASSLWLGEPLPAWKLGAAALVLSGLLINLFGARLLGRRAPAAAG</sequence>
<feature type="transmembrane region" description="Helical" evidence="5">
    <location>
        <begin position="7"/>
        <end position="27"/>
    </location>
</feature>
<evidence type="ECO:0000259" key="6">
    <source>
        <dbReference type="Pfam" id="PF00892"/>
    </source>
</evidence>
<dbReference type="RefSeq" id="WP_394396245.1">
    <property type="nucleotide sequence ID" value="NZ_JBIGHW010000002.1"/>
</dbReference>
<evidence type="ECO:0000256" key="4">
    <source>
        <dbReference type="ARBA" id="ARBA00023136"/>
    </source>
</evidence>
<accession>A0ABW7FGP6</accession>
<feature type="transmembrane region" description="Helical" evidence="5">
    <location>
        <begin position="238"/>
        <end position="257"/>
    </location>
</feature>
<protein>
    <submittedName>
        <fullName evidence="7">EamA family transporter</fullName>
    </submittedName>
</protein>
<proteinExistence type="predicted"/>
<dbReference type="Proteomes" id="UP001606301">
    <property type="component" value="Unassembled WGS sequence"/>
</dbReference>
<dbReference type="Pfam" id="PF00892">
    <property type="entry name" value="EamA"/>
    <property type="match status" value="2"/>
</dbReference>
<organism evidence="7 8">
    <name type="scientific">Pelomonas margarita</name>
    <dbReference type="NCBI Taxonomy" id="3299031"/>
    <lineage>
        <taxon>Bacteria</taxon>
        <taxon>Pseudomonadati</taxon>
        <taxon>Pseudomonadota</taxon>
        <taxon>Betaproteobacteria</taxon>
        <taxon>Burkholderiales</taxon>
        <taxon>Sphaerotilaceae</taxon>
        <taxon>Roseateles</taxon>
    </lineage>
</organism>
<keyword evidence="8" id="KW-1185">Reference proteome</keyword>
<feature type="transmembrane region" description="Helical" evidence="5">
    <location>
        <begin position="117"/>
        <end position="134"/>
    </location>
</feature>
<evidence type="ECO:0000313" key="7">
    <source>
        <dbReference type="EMBL" id="MFG6439829.1"/>
    </source>
</evidence>
<feature type="domain" description="EamA" evidence="6">
    <location>
        <begin position="6"/>
        <end position="131"/>
    </location>
</feature>
<comment type="caution">
    <text evidence="7">The sequence shown here is derived from an EMBL/GenBank/DDBJ whole genome shotgun (WGS) entry which is preliminary data.</text>
</comment>
<feature type="transmembrane region" description="Helical" evidence="5">
    <location>
        <begin position="171"/>
        <end position="190"/>
    </location>
</feature>
<dbReference type="InterPro" id="IPR000620">
    <property type="entry name" value="EamA_dom"/>
</dbReference>
<dbReference type="SUPFAM" id="SSF103481">
    <property type="entry name" value="Multidrug resistance efflux transporter EmrE"/>
    <property type="match status" value="2"/>
</dbReference>
<gene>
    <name evidence="7" type="ORF">ACG0Z3_03975</name>
</gene>
<feature type="transmembrane region" description="Helical" evidence="5">
    <location>
        <begin position="33"/>
        <end position="52"/>
    </location>
</feature>
<name>A0ABW7FGP6_9BURK</name>
<feature type="transmembrane region" description="Helical" evidence="5">
    <location>
        <begin position="86"/>
        <end position="105"/>
    </location>
</feature>
<feature type="transmembrane region" description="Helical" evidence="5">
    <location>
        <begin position="140"/>
        <end position="159"/>
    </location>
</feature>
<feature type="domain" description="EamA" evidence="6">
    <location>
        <begin position="141"/>
        <end position="280"/>
    </location>
</feature>
<dbReference type="PANTHER" id="PTHR32322">
    <property type="entry name" value="INNER MEMBRANE TRANSPORTER"/>
    <property type="match status" value="1"/>
</dbReference>
<evidence type="ECO:0000256" key="1">
    <source>
        <dbReference type="ARBA" id="ARBA00004141"/>
    </source>
</evidence>
<dbReference type="InterPro" id="IPR037185">
    <property type="entry name" value="EmrE-like"/>
</dbReference>
<keyword evidence="4 5" id="KW-0472">Membrane</keyword>
<evidence type="ECO:0000256" key="5">
    <source>
        <dbReference type="SAM" id="Phobius"/>
    </source>
</evidence>
<feature type="transmembrane region" description="Helical" evidence="5">
    <location>
        <begin position="210"/>
        <end position="231"/>
    </location>
</feature>
<evidence type="ECO:0000256" key="2">
    <source>
        <dbReference type="ARBA" id="ARBA00022692"/>
    </source>
</evidence>
<comment type="subcellular location">
    <subcellularLocation>
        <location evidence="1">Membrane</location>
        <topology evidence="1">Multi-pass membrane protein</topology>
    </subcellularLocation>
</comment>
<dbReference type="InterPro" id="IPR050638">
    <property type="entry name" value="AA-Vitamin_Transporters"/>
</dbReference>
<dbReference type="EMBL" id="JBIGHW010000002">
    <property type="protein sequence ID" value="MFG6439829.1"/>
    <property type="molecule type" value="Genomic_DNA"/>
</dbReference>
<keyword evidence="3 5" id="KW-1133">Transmembrane helix</keyword>
<reference evidence="7 8" key="1">
    <citation type="submission" date="2024-08" db="EMBL/GenBank/DDBJ databases">
        <authorList>
            <person name="Lu H."/>
        </authorList>
    </citation>
    <scope>NUCLEOTIDE SEQUENCE [LARGE SCALE GENOMIC DNA]</scope>
    <source>
        <strain evidence="7 8">LKC17W</strain>
    </source>
</reference>
<dbReference type="PANTHER" id="PTHR32322:SF9">
    <property type="entry name" value="AMINO-ACID METABOLITE EFFLUX PUMP-RELATED"/>
    <property type="match status" value="1"/>
</dbReference>